<protein>
    <submittedName>
        <fullName evidence="3">Uncharacterized protein</fullName>
    </submittedName>
</protein>
<proteinExistence type="predicted"/>
<keyword evidence="2" id="KW-0812">Transmembrane</keyword>
<reference evidence="3 4" key="1">
    <citation type="submission" date="2016-07" db="EMBL/GenBank/DDBJ databases">
        <title>Draft genome of the white-rot fungus Obba rivulosa 3A-2.</title>
        <authorList>
            <consortium name="DOE Joint Genome Institute"/>
            <person name="Miettinen O."/>
            <person name="Riley R."/>
            <person name="Acob R."/>
            <person name="Barry K."/>
            <person name="Cullen D."/>
            <person name="De Vries R."/>
            <person name="Hainaut M."/>
            <person name="Hatakka A."/>
            <person name="Henrissat B."/>
            <person name="Hilden K."/>
            <person name="Kuo R."/>
            <person name="Labutti K."/>
            <person name="Lipzen A."/>
            <person name="Makela M.R."/>
            <person name="Sandor L."/>
            <person name="Spatafora J.W."/>
            <person name="Grigoriev I.V."/>
            <person name="Hibbett D.S."/>
        </authorList>
    </citation>
    <scope>NUCLEOTIDE SEQUENCE [LARGE SCALE GENOMIC DNA]</scope>
    <source>
        <strain evidence="3 4">3A-2</strain>
    </source>
</reference>
<feature type="transmembrane region" description="Helical" evidence="2">
    <location>
        <begin position="199"/>
        <end position="219"/>
    </location>
</feature>
<keyword evidence="4" id="KW-1185">Reference proteome</keyword>
<evidence type="ECO:0000313" key="4">
    <source>
        <dbReference type="Proteomes" id="UP000250043"/>
    </source>
</evidence>
<keyword evidence="2" id="KW-1133">Transmembrane helix</keyword>
<keyword evidence="2" id="KW-0472">Membrane</keyword>
<feature type="compositionally biased region" description="Polar residues" evidence="1">
    <location>
        <begin position="524"/>
        <end position="535"/>
    </location>
</feature>
<evidence type="ECO:0000256" key="1">
    <source>
        <dbReference type="SAM" id="MobiDB-lite"/>
    </source>
</evidence>
<dbReference type="EMBL" id="KV722370">
    <property type="protein sequence ID" value="OCH92343.1"/>
    <property type="molecule type" value="Genomic_DNA"/>
</dbReference>
<accession>A0A8E2AWI6</accession>
<sequence length="535" mass="57800">MALTAPALTNGHPAEQQSAFMAPIPSSHDQPDLYFGHIKSQWENPTDILSILMIIGGDIVQRAIAQLAGPGPGPLSFAPVAFSFGWVSYALTALLSAVGDRRLLPPVDGTAVLVNAADGYHRTIQSWPLSRLVRDHEPPHLHRVPHGHSQNGLCISFFRTIPGMRTGVPESDWVYWFSISVIAAQLVVSIVPGVVRGNWMVFIIAAGGTILALATGALPQWHAEKWQARPIKKGSKEVVCLTHGNGGNYVIVIISDDTSIRLADLANGREIRSNSTVFATCILFVLWIVLLVTIEGLSADAWYSLAVGALGMVQNVVAAGAERTPGALGFHLEEVSPGGGRNFVHERKVFEALKEAENVVPRVGISLLPIFFPGNLLPEEEAWKRRTLAQYEDRSEYPQLSVSPPALHIHSDGSITPNTQIGGPQTKCHDYSAVSLQHSDTYMPAATAPEPQIPLATIPNFITTLPSATYPDDGLGPEAGAEVVEENLQPCSGSEAEHRSANERPWLSDRLSTPSVHDYHHTNTDAPVQMSQQHG</sequence>
<organism evidence="3 4">
    <name type="scientific">Obba rivulosa</name>
    <dbReference type="NCBI Taxonomy" id="1052685"/>
    <lineage>
        <taxon>Eukaryota</taxon>
        <taxon>Fungi</taxon>
        <taxon>Dikarya</taxon>
        <taxon>Basidiomycota</taxon>
        <taxon>Agaricomycotina</taxon>
        <taxon>Agaricomycetes</taxon>
        <taxon>Polyporales</taxon>
        <taxon>Gelatoporiaceae</taxon>
        <taxon>Obba</taxon>
    </lineage>
</organism>
<dbReference type="AlphaFoldDB" id="A0A8E2AWI6"/>
<dbReference type="Proteomes" id="UP000250043">
    <property type="component" value="Unassembled WGS sequence"/>
</dbReference>
<feature type="transmembrane region" description="Helical" evidence="2">
    <location>
        <begin position="277"/>
        <end position="295"/>
    </location>
</feature>
<feature type="region of interest" description="Disordered" evidence="1">
    <location>
        <begin position="488"/>
        <end position="535"/>
    </location>
</feature>
<feature type="transmembrane region" description="Helical" evidence="2">
    <location>
        <begin position="77"/>
        <end position="98"/>
    </location>
</feature>
<dbReference type="OrthoDB" id="1937642at2759"/>
<evidence type="ECO:0000256" key="2">
    <source>
        <dbReference type="SAM" id="Phobius"/>
    </source>
</evidence>
<name>A0A8E2AWI6_9APHY</name>
<gene>
    <name evidence="3" type="ORF">OBBRIDRAFT_455218</name>
</gene>
<feature type="transmembrane region" description="Helical" evidence="2">
    <location>
        <begin position="173"/>
        <end position="193"/>
    </location>
</feature>
<evidence type="ECO:0000313" key="3">
    <source>
        <dbReference type="EMBL" id="OCH92343.1"/>
    </source>
</evidence>